<comment type="caution">
    <text evidence="1">The sequence shown here is derived from an EMBL/GenBank/DDBJ whole genome shotgun (WGS) entry which is preliminary data.</text>
</comment>
<gene>
    <name evidence="1" type="ORF">BBP00_00002155</name>
</gene>
<organism evidence="1 2">
    <name type="scientific">Phytophthora kernoviae</name>
    <dbReference type="NCBI Taxonomy" id="325452"/>
    <lineage>
        <taxon>Eukaryota</taxon>
        <taxon>Sar</taxon>
        <taxon>Stramenopiles</taxon>
        <taxon>Oomycota</taxon>
        <taxon>Peronosporomycetes</taxon>
        <taxon>Peronosporales</taxon>
        <taxon>Peronosporaceae</taxon>
        <taxon>Phytophthora</taxon>
    </lineage>
</organism>
<accession>A0A3F2RZ10</accession>
<dbReference type="AlphaFoldDB" id="A0A3F2RZ10"/>
<reference evidence="1 2" key="1">
    <citation type="submission" date="2018-07" db="EMBL/GenBank/DDBJ databases">
        <title>Genome sequencing of oomycete isolates from Chile give support for New Zealand origin for Phytophthora kernoviae and make available the first Nothophytophthora sp. genome.</title>
        <authorList>
            <person name="Studholme D.J."/>
            <person name="Sanfuentes E."/>
            <person name="Panda P."/>
            <person name="Hill R."/>
            <person name="Sambles C."/>
            <person name="Grant M."/>
            <person name="Williams N.M."/>
            <person name="Mcdougal R.L."/>
        </authorList>
    </citation>
    <scope>NUCLEOTIDE SEQUENCE [LARGE SCALE GENOMIC DNA]</scope>
    <source>
        <strain evidence="1">Chile6</strain>
    </source>
</reference>
<sequence>MAREDYLLLMEYMKVFIIVKSQLIPCIVCVLAGPHNMRYQLLKCSSETCKAATPCDACPWLGKVLTCQELNRVPIVEISTHETLVSNFTKMKLHRNDYFDEILDQIDQLVNSPAISDTQPFTFGWQRDVHRKQDLGNGSDKKPFQVGFTSKRLLLNGARDLASFVFHMDATSKLNQLAYPFIVRRLSDRCRSFHLVALYVKVLSALRNIFKVVIGRQLLVKYVTADAEVVQKNTVKQVFGVDSDYVYLMCFFHVMAKVHEKLKGVPQNLCEQVVFDIYYLHFASSQEVYDQLLAVVLNKWSPDDRLTGFRSYFDQVWVTSTFNCW</sequence>
<evidence type="ECO:0000313" key="1">
    <source>
        <dbReference type="EMBL" id="RLN66515.1"/>
    </source>
</evidence>
<proteinExistence type="predicted"/>
<name>A0A3F2RZ10_9STRA</name>
<evidence type="ECO:0000313" key="2">
    <source>
        <dbReference type="Proteomes" id="UP000277300"/>
    </source>
</evidence>
<dbReference type="OrthoDB" id="115980at2759"/>
<protein>
    <recommendedName>
        <fullName evidence="3">MULE transposase domain-containing protein</fullName>
    </recommendedName>
</protein>
<dbReference type="Proteomes" id="UP000277300">
    <property type="component" value="Unassembled WGS sequence"/>
</dbReference>
<evidence type="ECO:0008006" key="3">
    <source>
        <dbReference type="Google" id="ProtNLM"/>
    </source>
</evidence>
<dbReference type="EMBL" id="MBDO02000035">
    <property type="protein sequence ID" value="RLN66515.1"/>
    <property type="molecule type" value="Genomic_DNA"/>
</dbReference>